<feature type="region of interest" description="Disordered" evidence="9">
    <location>
        <begin position="1"/>
        <end position="23"/>
    </location>
</feature>
<keyword evidence="4 8" id="KW-0812">Transmembrane</keyword>
<evidence type="ECO:0000256" key="6">
    <source>
        <dbReference type="ARBA" id="ARBA00023136"/>
    </source>
</evidence>
<accession>Q50E77</accession>
<protein>
    <recommendedName>
        <fullName evidence="8">Transport permease protein</fullName>
    </recommendedName>
</protein>
<dbReference type="PANTHER" id="PTHR43077">
    <property type="entry name" value="TRANSPORT PERMEASE YVFS-RELATED"/>
    <property type="match status" value="1"/>
</dbReference>
<feature type="transmembrane region" description="Helical" evidence="8">
    <location>
        <begin position="166"/>
        <end position="189"/>
    </location>
</feature>
<feature type="domain" description="ABC transmembrane type-2" evidence="10">
    <location>
        <begin position="47"/>
        <end position="279"/>
    </location>
</feature>
<gene>
    <name evidence="11" type="primary">dptN</name>
    <name evidence="12" type="ORF">K7395_32875</name>
</gene>
<dbReference type="InterPro" id="IPR051328">
    <property type="entry name" value="T7SS_ABC-Transporter"/>
</dbReference>
<dbReference type="EMBL" id="CP098609">
    <property type="protein sequence ID" value="USC51192.1"/>
    <property type="molecule type" value="Genomic_DNA"/>
</dbReference>
<dbReference type="Pfam" id="PF01061">
    <property type="entry name" value="ABC2_membrane"/>
    <property type="match status" value="1"/>
</dbReference>
<evidence type="ECO:0000256" key="8">
    <source>
        <dbReference type="RuleBase" id="RU361157"/>
    </source>
</evidence>
<feature type="transmembrane region" description="Helical" evidence="8">
    <location>
        <begin position="196"/>
        <end position="216"/>
    </location>
</feature>
<dbReference type="PROSITE" id="PS51012">
    <property type="entry name" value="ABC_TM2"/>
    <property type="match status" value="1"/>
</dbReference>
<feature type="compositionally biased region" description="Polar residues" evidence="9">
    <location>
        <begin position="1"/>
        <end position="10"/>
    </location>
</feature>
<keyword evidence="8" id="KW-0813">Transport</keyword>
<dbReference type="PANTHER" id="PTHR43077:SF8">
    <property type="entry name" value="DOXORUBICIN RESISTANCE ABC TRANSPORTER PERMEASE PROTEIN DRRB"/>
    <property type="match status" value="1"/>
</dbReference>
<dbReference type="RefSeq" id="WP_023607654.1">
    <property type="nucleotide sequence ID" value="NZ_CP098609.1"/>
</dbReference>
<dbReference type="PIRSF" id="PIRSF006648">
    <property type="entry name" value="DrrB"/>
    <property type="match status" value="1"/>
</dbReference>
<dbReference type="InterPro" id="IPR047817">
    <property type="entry name" value="ABC2_TM_bact-type"/>
</dbReference>
<evidence type="ECO:0000256" key="3">
    <source>
        <dbReference type="ARBA" id="ARBA00022475"/>
    </source>
</evidence>
<dbReference type="PRINTS" id="PR00164">
    <property type="entry name" value="ABC2TRNSPORT"/>
</dbReference>
<sequence length="289" mass="30378">MLTTRRTGPGTSPVADGPGWRGGGAGIGTQFRVLTGRQFRIIYGDRRIALFSLLQPIIMLMLFSQVLGRMANPEIFPPGVRYLDYLVPALLLTTGIGSAQGGGLGLVRDMESGMMVRLRVMPVRLPLVLVARSLADLARVALQLVALLACAMGPLGYRPAGGVSGIVGATLLALLVAWSLIWVFLALAAWLRSIEVLSSIGFLVTFPLMFASSAFVPLDILPGWLRVIATVNPLTYAVEASRDLALDHSALGAALAAVGTSLALLAVTGLLAVRGLRRPPGAGGPHRTP</sequence>
<dbReference type="GO" id="GO:0046677">
    <property type="term" value="P:response to antibiotic"/>
    <property type="evidence" value="ECO:0007669"/>
    <property type="project" value="UniProtKB-KW"/>
</dbReference>
<evidence type="ECO:0000313" key="12">
    <source>
        <dbReference type="EMBL" id="USC51192.1"/>
    </source>
</evidence>
<dbReference type="InterPro" id="IPR000412">
    <property type="entry name" value="ABC_2_transport"/>
</dbReference>
<keyword evidence="13" id="KW-1185">Reference proteome</keyword>
<dbReference type="GO" id="GO:0043190">
    <property type="term" value="C:ATP-binding cassette (ABC) transporter complex"/>
    <property type="evidence" value="ECO:0007669"/>
    <property type="project" value="InterPro"/>
</dbReference>
<organism evidence="11">
    <name type="scientific">Streptomyces filamentosus</name>
    <name type="common">Streptomyces roseosporus</name>
    <dbReference type="NCBI Taxonomy" id="67294"/>
    <lineage>
        <taxon>Bacteria</taxon>
        <taxon>Bacillati</taxon>
        <taxon>Actinomycetota</taxon>
        <taxon>Actinomycetes</taxon>
        <taxon>Kitasatosporales</taxon>
        <taxon>Streptomycetaceae</taxon>
        <taxon>Streptomyces</taxon>
    </lineage>
</organism>
<keyword evidence="3 8" id="KW-1003">Cell membrane</keyword>
<evidence type="ECO:0000256" key="7">
    <source>
        <dbReference type="ARBA" id="ARBA00023251"/>
    </source>
</evidence>
<feature type="transmembrane region" description="Helical" evidence="8">
    <location>
        <begin position="127"/>
        <end position="154"/>
    </location>
</feature>
<keyword evidence="5 8" id="KW-1133">Transmembrane helix</keyword>
<dbReference type="Proteomes" id="UP001056079">
    <property type="component" value="Chromosome"/>
</dbReference>
<feature type="transmembrane region" description="Helical" evidence="8">
    <location>
        <begin position="48"/>
        <end position="67"/>
    </location>
</feature>
<dbReference type="EMBL" id="AY787762">
    <property type="protein sequence ID" value="AAX31554.1"/>
    <property type="molecule type" value="Genomic_DNA"/>
</dbReference>
<keyword evidence="6 8" id="KW-0472">Membrane</keyword>
<reference evidence="11" key="1">
    <citation type="journal article" date="2005" name="Microbiology">
        <title>Daptomycin biosynthesis in Streptomyces roseosporus: cloning and analysis of the gene cluster and revision of peptide stereochemistry.</title>
        <authorList>
            <person name="Miao V."/>
            <person name="Coeffet-Legal M.F."/>
            <person name="Brian P."/>
            <person name="Brost R."/>
            <person name="Penn J."/>
            <person name="Whiting A."/>
            <person name="Martin S."/>
            <person name="Ford R."/>
            <person name="Parr I."/>
            <person name="Bouchard M."/>
            <person name="Silva C.J."/>
            <person name="Wrigley S.K."/>
            <person name="Baltz R.H."/>
        </authorList>
    </citation>
    <scope>NUCLEOTIDE SEQUENCE</scope>
    <source>
        <strain evidence="11">NRRL 11379</strain>
    </source>
</reference>
<reference evidence="12" key="2">
    <citation type="submission" date="2021-08" db="EMBL/GenBank/DDBJ databases">
        <title>DNA methylation of m4C regulates biosynthesis of daptomycin in Streptomyces roseosporus L30.</title>
        <authorList>
            <person name="Fang J.-L."/>
        </authorList>
    </citation>
    <scope>NUCLEOTIDE SEQUENCE</scope>
    <source>
        <strain evidence="12">L30</strain>
    </source>
</reference>
<dbReference type="AlphaFoldDB" id="Q50E77"/>
<comment type="subcellular location">
    <subcellularLocation>
        <location evidence="1 8">Cell membrane</location>
        <topology evidence="1 8">Multi-pass membrane protein</topology>
    </subcellularLocation>
</comment>
<dbReference type="GO" id="GO:0140359">
    <property type="term" value="F:ABC-type transporter activity"/>
    <property type="evidence" value="ECO:0007669"/>
    <property type="project" value="InterPro"/>
</dbReference>
<evidence type="ECO:0000313" key="13">
    <source>
        <dbReference type="Proteomes" id="UP001056079"/>
    </source>
</evidence>
<evidence type="ECO:0000256" key="2">
    <source>
        <dbReference type="ARBA" id="ARBA00007783"/>
    </source>
</evidence>
<evidence type="ECO:0000313" key="11">
    <source>
        <dbReference type="EMBL" id="AAX31554.1"/>
    </source>
</evidence>
<evidence type="ECO:0000256" key="5">
    <source>
        <dbReference type="ARBA" id="ARBA00022989"/>
    </source>
</evidence>
<evidence type="ECO:0000256" key="9">
    <source>
        <dbReference type="SAM" id="MobiDB-lite"/>
    </source>
</evidence>
<evidence type="ECO:0000256" key="4">
    <source>
        <dbReference type="ARBA" id="ARBA00022692"/>
    </source>
</evidence>
<proteinExistence type="inferred from homology"/>
<dbReference type="InterPro" id="IPR013525">
    <property type="entry name" value="ABC2_TM"/>
</dbReference>
<feature type="transmembrane region" description="Helical" evidence="8">
    <location>
        <begin position="87"/>
        <end position="107"/>
    </location>
</feature>
<feature type="transmembrane region" description="Helical" evidence="8">
    <location>
        <begin position="250"/>
        <end position="273"/>
    </location>
</feature>
<evidence type="ECO:0000256" key="1">
    <source>
        <dbReference type="ARBA" id="ARBA00004651"/>
    </source>
</evidence>
<name>Q50E77_STRFL</name>
<evidence type="ECO:0000259" key="10">
    <source>
        <dbReference type="PROSITE" id="PS51012"/>
    </source>
</evidence>
<keyword evidence="7" id="KW-0046">Antibiotic resistance</keyword>
<comment type="similarity">
    <text evidence="2 8">Belongs to the ABC-2 integral membrane protein family.</text>
</comment>